<protein>
    <submittedName>
        <fullName evidence="2">Uncharacterized protein</fullName>
    </submittedName>
</protein>
<dbReference type="HOGENOM" id="CLU_2435065_0_0_5"/>
<dbReference type="OrthoDB" id="8242234at2"/>
<dbReference type="STRING" id="1245469.S58_29530"/>
<evidence type="ECO:0000313" key="3">
    <source>
        <dbReference type="Proteomes" id="UP000011841"/>
    </source>
</evidence>
<dbReference type="KEGG" id="aol:S58_29530"/>
<feature type="signal peptide" evidence="1">
    <location>
        <begin position="1"/>
        <end position="21"/>
    </location>
</feature>
<gene>
    <name evidence="2" type="ORF">S58_29530</name>
</gene>
<feature type="chain" id="PRO_5004061640" evidence="1">
    <location>
        <begin position="22"/>
        <end position="91"/>
    </location>
</feature>
<dbReference type="GeneID" id="301816819"/>
<reference evidence="2 3" key="1">
    <citation type="journal article" date="2013" name="Appl. Environ. Microbiol.">
        <title>Genome analysis suggests that the soil oligotrophic bacterium Agromonas oligotrophica (Bradyrhizobium oligotrophicum) is a nitrogen-fixing symbiont of Aeschynomene indica.</title>
        <authorList>
            <person name="Okubo T."/>
            <person name="Fukushima S."/>
            <person name="Itakura M."/>
            <person name="Oshima K."/>
            <person name="Longtonglang A."/>
            <person name="Teaumroong N."/>
            <person name="Mitsui H."/>
            <person name="Hattori M."/>
            <person name="Hattori R."/>
            <person name="Hattori T."/>
            <person name="Minamisawa K."/>
        </authorList>
    </citation>
    <scope>NUCLEOTIDE SEQUENCE [LARGE SCALE GENOMIC DNA]</scope>
    <source>
        <strain evidence="2 3">S58</strain>
    </source>
</reference>
<sequence>MKASLLLAGALVIGSAATALADEYYVVQGPSHRCTITTTRPADREVVTQIGPMAFTSRVEAEDRIKQTKVCEDTGTVGSTGTSTTTIIKEK</sequence>
<name>M4Z6E3_9BRAD</name>
<dbReference type="AlphaFoldDB" id="M4Z6E3"/>
<dbReference type="PATRIC" id="fig|1245469.3.peg.3019"/>
<keyword evidence="1" id="KW-0732">Signal</keyword>
<evidence type="ECO:0000256" key="1">
    <source>
        <dbReference type="SAM" id="SignalP"/>
    </source>
</evidence>
<evidence type="ECO:0000313" key="2">
    <source>
        <dbReference type="EMBL" id="BAM88954.1"/>
    </source>
</evidence>
<proteinExistence type="predicted"/>
<organism evidence="2 3">
    <name type="scientific">Bradyrhizobium oligotrophicum S58</name>
    <dbReference type="NCBI Taxonomy" id="1245469"/>
    <lineage>
        <taxon>Bacteria</taxon>
        <taxon>Pseudomonadati</taxon>
        <taxon>Pseudomonadota</taxon>
        <taxon>Alphaproteobacteria</taxon>
        <taxon>Hyphomicrobiales</taxon>
        <taxon>Nitrobacteraceae</taxon>
        <taxon>Bradyrhizobium</taxon>
    </lineage>
</organism>
<dbReference type="Proteomes" id="UP000011841">
    <property type="component" value="Chromosome"/>
</dbReference>
<accession>M4Z6E3</accession>
<dbReference type="EMBL" id="AP012603">
    <property type="protein sequence ID" value="BAM88954.1"/>
    <property type="molecule type" value="Genomic_DNA"/>
</dbReference>
<dbReference type="RefSeq" id="WP_015666076.1">
    <property type="nucleotide sequence ID" value="NC_020453.1"/>
</dbReference>
<dbReference type="eggNOG" id="ENOG50311UA">
    <property type="taxonomic scope" value="Bacteria"/>
</dbReference>
<keyword evidence="3" id="KW-1185">Reference proteome</keyword>